<dbReference type="Pfam" id="PF01878">
    <property type="entry name" value="EVE"/>
    <property type="match status" value="1"/>
</dbReference>
<dbReference type="Proteomes" id="UP000290624">
    <property type="component" value="Unassembled WGS sequence"/>
</dbReference>
<dbReference type="InterPro" id="IPR015947">
    <property type="entry name" value="PUA-like_sf"/>
</dbReference>
<sequence>MSRGWLGVVSAEHVARGVGLGIAQINHGKRGPLARMRSGDTLVYYSPTVTRGVADNYRSFTAIGTFPDDDIWQTDEGSFRPFRRRIDYLASKPVPLTELRSRLALTSAPGWGHQLRFGLIPLDADDVKTLRGTMTS</sequence>
<gene>
    <name evidence="2" type="ORF">C1706_01955</name>
</gene>
<protein>
    <submittedName>
        <fullName evidence="2">EVE domain-containing protein</fullName>
    </submittedName>
</protein>
<dbReference type="SUPFAM" id="SSF88697">
    <property type="entry name" value="PUA domain-like"/>
    <property type="match status" value="1"/>
</dbReference>
<feature type="domain" description="EVE" evidence="1">
    <location>
        <begin position="5"/>
        <end position="130"/>
    </location>
</feature>
<dbReference type="AlphaFoldDB" id="A0A4Q2EJI5"/>
<dbReference type="RefSeq" id="WP_129457504.1">
    <property type="nucleotide sequence ID" value="NZ_PPCV01000001.1"/>
</dbReference>
<evidence type="ECO:0000259" key="1">
    <source>
        <dbReference type="Pfam" id="PF01878"/>
    </source>
</evidence>
<name>A0A4Q2EJI5_9ACTN</name>
<comment type="caution">
    <text evidence="2">The sequence shown here is derived from an EMBL/GenBank/DDBJ whole genome shotgun (WGS) entry which is preliminary data.</text>
</comment>
<dbReference type="EMBL" id="PPCV01000001">
    <property type="protein sequence ID" value="RXW33539.1"/>
    <property type="molecule type" value="Genomic_DNA"/>
</dbReference>
<accession>A0A4Q2EJI5</accession>
<dbReference type="InterPro" id="IPR002740">
    <property type="entry name" value="EVE_domain"/>
</dbReference>
<keyword evidence="3" id="KW-1185">Reference proteome</keyword>
<dbReference type="CDD" id="cd21132">
    <property type="entry name" value="EVE-like"/>
    <property type="match status" value="1"/>
</dbReference>
<reference evidence="2 3" key="1">
    <citation type="submission" date="2018-01" db="EMBL/GenBank/DDBJ databases">
        <title>Lactibacter flavus gen. nov., sp. nov., a novel bacterium of the family Propionibacteriaceae isolated from raw milk and dairy products.</title>
        <authorList>
            <person name="Wenning M."/>
            <person name="Breitenwieser F."/>
            <person name="Huptas C."/>
            <person name="von Neubeck M."/>
            <person name="Busse H.-J."/>
            <person name="Scherer S."/>
        </authorList>
    </citation>
    <scope>NUCLEOTIDE SEQUENCE [LARGE SCALE GENOMIC DNA]</scope>
    <source>
        <strain evidence="2 3">VG341</strain>
    </source>
</reference>
<dbReference type="Gene3D" id="3.10.590.10">
    <property type="entry name" value="ph1033 like domains"/>
    <property type="match status" value="1"/>
</dbReference>
<proteinExistence type="predicted"/>
<evidence type="ECO:0000313" key="3">
    <source>
        <dbReference type="Proteomes" id="UP000290624"/>
    </source>
</evidence>
<organism evidence="2 3">
    <name type="scientific">Propioniciclava flava</name>
    <dbReference type="NCBI Taxonomy" id="2072026"/>
    <lineage>
        <taxon>Bacteria</taxon>
        <taxon>Bacillati</taxon>
        <taxon>Actinomycetota</taxon>
        <taxon>Actinomycetes</taxon>
        <taxon>Propionibacteriales</taxon>
        <taxon>Propionibacteriaceae</taxon>
        <taxon>Propioniciclava</taxon>
    </lineage>
</organism>
<evidence type="ECO:0000313" key="2">
    <source>
        <dbReference type="EMBL" id="RXW33539.1"/>
    </source>
</evidence>
<dbReference type="OrthoDB" id="9793567at2"/>